<name>A0ABT4VEP4_9HELI</name>
<keyword evidence="4" id="KW-1185">Reference proteome</keyword>
<proteinExistence type="predicted"/>
<comment type="caution">
    <text evidence="3">The sequence shown here is derived from an EMBL/GenBank/DDBJ whole genome shotgun (WGS) entry which is preliminary data.</text>
</comment>
<keyword evidence="1" id="KW-0175">Coiled coil</keyword>
<evidence type="ECO:0000259" key="2">
    <source>
        <dbReference type="Pfam" id="PF10881"/>
    </source>
</evidence>
<accession>A0ABT4VEP4</accession>
<dbReference type="InterPro" id="IPR024402">
    <property type="entry name" value="DUF2726"/>
</dbReference>
<organism evidence="3 4">
    <name type="scientific">Helicobacter ibis</name>
    <dbReference type="NCBI Taxonomy" id="2962633"/>
    <lineage>
        <taxon>Bacteria</taxon>
        <taxon>Pseudomonadati</taxon>
        <taxon>Campylobacterota</taxon>
        <taxon>Epsilonproteobacteria</taxon>
        <taxon>Campylobacterales</taxon>
        <taxon>Helicobacteraceae</taxon>
        <taxon>Helicobacter</taxon>
    </lineage>
</organism>
<feature type="coiled-coil region" evidence="1">
    <location>
        <begin position="7"/>
        <end position="41"/>
    </location>
</feature>
<dbReference type="RefSeq" id="WP_271021453.1">
    <property type="nucleotide sequence ID" value="NZ_JAQHXR010000002.1"/>
</dbReference>
<gene>
    <name evidence="3" type="ORF">PF021_05605</name>
</gene>
<dbReference type="EMBL" id="JAQHXR010000002">
    <property type="protein sequence ID" value="MDA3969150.1"/>
    <property type="molecule type" value="Genomic_DNA"/>
</dbReference>
<sequence>MKIKDAIKDIKENIHAKEVELAKLKSELFEYENILDNLNKSDAAKIDSKKFLNDEEYEVLSSLVRVLDTSKCLVAPQVSMSSFLKSKVDDWYLYNKFYVDFLVYEKKNRNPLFVLEYFGGGHFGTNKLRVQMRDEVKKKYFKAQIYH</sequence>
<evidence type="ECO:0000256" key="1">
    <source>
        <dbReference type="SAM" id="Coils"/>
    </source>
</evidence>
<protein>
    <submittedName>
        <fullName evidence="3">DUF2726 domain-containing protein</fullName>
    </submittedName>
</protein>
<dbReference type="Proteomes" id="UP001210261">
    <property type="component" value="Unassembled WGS sequence"/>
</dbReference>
<feature type="domain" description="DUF2726" evidence="2">
    <location>
        <begin position="49"/>
        <end position="142"/>
    </location>
</feature>
<reference evidence="3 4" key="1">
    <citation type="submission" date="2023-01" db="EMBL/GenBank/DDBJ databases">
        <title>Description of Helicobacter ibis sp. nov. isolated from faecal droppings of black-faced ibis (Theristicus melanopis).</title>
        <authorList>
            <person name="Lopez-Cantillo M."/>
            <person name="Vidal-Veuthey B."/>
            <person name="Mella A."/>
            <person name="De La Haba R."/>
            <person name="Collado L."/>
        </authorList>
    </citation>
    <scope>NUCLEOTIDE SEQUENCE [LARGE SCALE GENOMIC DNA]</scope>
    <source>
        <strain evidence="3 4">A82</strain>
    </source>
</reference>
<evidence type="ECO:0000313" key="3">
    <source>
        <dbReference type="EMBL" id="MDA3969150.1"/>
    </source>
</evidence>
<evidence type="ECO:0000313" key="4">
    <source>
        <dbReference type="Proteomes" id="UP001210261"/>
    </source>
</evidence>
<dbReference type="Pfam" id="PF10881">
    <property type="entry name" value="DUF2726"/>
    <property type="match status" value="1"/>
</dbReference>